<gene>
    <name evidence="1" type="ORF">BON30_09675</name>
</gene>
<proteinExistence type="predicted"/>
<organism evidence="1 2">
    <name type="scientific">Cystobacter ferrugineus</name>
    <dbReference type="NCBI Taxonomy" id="83449"/>
    <lineage>
        <taxon>Bacteria</taxon>
        <taxon>Pseudomonadati</taxon>
        <taxon>Myxococcota</taxon>
        <taxon>Myxococcia</taxon>
        <taxon>Myxococcales</taxon>
        <taxon>Cystobacterineae</taxon>
        <taxon>Archangiaceae</taxon>
        <taxon>Cystobacter</taxon>
    </lineage>
</organism>
<sequence length="66" mass="7683">MRPYMEISRRSYRRLAFAGVELTARAMTQSIRQTRQRRDNVGVEASVMKSISQGVRRVAHTLLYIL</sequence>
<reference evidence="1 2" key="2">
    <citation type="submission" date="2016-12" db="EMBL/GenBank/DDBJ databases">
        <title>Draft Genome Sequence of Cystobacter ferrugineus Strain Cbfe23.</title>
        <authorList>
            <person name="Akbar S."/>
            <person name="Dowd S.E."/>
            <person name="Stevens D.C."/>
        </authorList>
    </citation>
    <scope>NUCLEOTIDE SEQUENCE [LARGE SCALE GENOMIC DNA]</scope>
    <source>
        <strain evidence="1 2">Cbfe23</strain>
    </source>
</reference>
<evidence type="ECO:0000313" key="2">
    <source>
        <dbReference type="Proteomes" id="UP000182229"/>
    </source>
</evidence>
<keyword evidence="2" id="KW-1185">Reference proteome</keyword>
<name>A0A1L9BG14_9BACT</name>
<dbReference type="Proteomes" id="UP000182229">
    <property type="component" value="Unassembled WGS sequence"/>
</dbReference>
<protein>
    <submittedName>
        <fullName evidence="1">Uncharacterized protein</fullName>
    </submittedName>
</protein>
<dbReference type="EMBL" id="MPIN01000002">
    <property type="protein sequence ID" value="OJH41148.1"/>
    <property type="molecule type" value="Genomic_DNA"/>
</dbReference>
<dbReference type="AlphaFoldDB" id="A0A1L9BG14"/>
<comment type="caution">
    <text evidence="1">The sequence shown here is derived from an EMBL/GenBank/DDBJ whole genome shotgun (WGS) entry which is preliminary data.</text>
</comment>
<accession>A0A1L9BG14</accession>
<evidence type="ECO:0000313" key="1">
    <source>
        <dbReference type="EMBL" id="OJH41148.1"/>
    </source>
</evidence>
<reference evidence="2" key="1">
    <citation type="submission" date="2016-11" db="EMBL/GenBank/DDBJ databases">
        <authorList>
            <person name="Shukria A."/>
            <person name="Stevens D.C."/>
        </authorList>
    </citation>
    <scope>NUCLEOTIDE SEQUENCE [LARGE SCALE GENOMIC DNA]</scope>
    <source>
        <strain evidence="2">Cbfe23</strain>
    </source>
</reference>